<reference evidence="4" key="1">
    <citation type="submission" date="2017-02" db="UniProtKB">
        <authorList>
            <consortium name="WormBaseParasite"/>
        </authorList>
    </citation>
    <scope>IDENTIFICATION</scope>
</reference>
<proteinExistence type="predicted"/>
<protein>
    <submittedName>
        <fullName evidence="4">RLR CTR domain-containing protein</fullName>
    </submittedName>
</protein>
<dbReference type="PROSITE" id="PS51194">
    <property type="entry name" value="HELICASE_CTER"/>
    <property type="match status" value="1"/>
</dbReference>
<dbReference type="InterPro" id="IPR021673">
    <property type="entry name" value="RLR_CTR"/>
</dbReference>
<feature type="domain" description="RLR CTR" evidence="2">
    <location>
        <begin position="815"/>
        <end position="950"/>
    </location>
</feature>
<dbReference type="Pfam" id="PF11648">
    <property type="entry name" value="RIG-I_C-RD"/>
    <property type="match status" value="1"/>
</dbReference>
<evidence type="ECO:0000259" key="2">
    <source>
        <dbReference type="PROSITE" id="PS51789"/>
    </source>
</evidence>
<sequence length="1000" mass="117731">MDYFTVPITPRLRLWEDEIKNILLKPHLQRILHKATIIDPENDWIKLEKETEDKSQLIDDFFTKFALTKSDEFLEITTSILSDFPWGDFLMNSIPLKKHINFKRIISSSKHPLIDYVLINIIPTEKFVAKLVEKNSIFSEIACKISKILKFNKSAYVYANCVLIRELPFTGMISGDYDEWVKYFLNVLDDFPETKFIIKYFDIDLDNLDSHFLLKVESKDEANCGMDFEDKMIVTPKHPGHFRSQDKFRSTRMRYYNLSDIGKDIELRDYQSTILSPALNGESCVLLLPRKTGKKFCINQLIKNHILSRREKNKPFRVCYVVSSLQSLSENTIALNNFFKNSISIGSSGLIDFSKHTIDKLLIHDVVLVTPTFLYCCLESLITEQKLFYRDFTLMIIEDIQNQICRVSSKFLFDNLFAKKINIQQIVGIYVDISLSYSYHIEDVLSSFYHTCASMRITKVSTPKTYYPDMISFFQNCYDKVFDFEIPDTYFKGLIEMKIGRLVMKLKFLQENGYTFNWNTKDDSLLPPINSYEFMLPLIKIDFELQLSNQNNKIQEMIVVINCLKEYFHAILLSSILPTFYAIKFLKERYHVLKKHIGHFNCFEENFNDINVITNEITEASLKNELNCSLLLMDNLIFVLKNEFSEGHSNHVVIFVPTNSIVDNVEKYLQSILSVYNVNVYGLNNYDANNDDKRMKVFDNFVKEIYSILVTTYVVDWNFNIPDRNLDINLNDCLHDMDACLSAPNLMKRNNRRYLFYYPSYIPLNNATNINRQKTLKQFIERVSKIPKKNFKKKIEGIIETMKEEKDFNDNCENQRTNLFKDNVYKVKCRTCLKYLCSSKFIRKYLNYYVVIDVNFFKRIHIKLNDTIKSDIEITPIGQIICEDCSKENGDLSFKTSKIGNLILHGSTYFCNLKIKNLIWEEEKGEKYIKKSWFDVQRRLAWIDEIKEIEWLSYNNEFSKINAELVDDLKKMVVNDKNRKNNIKNISQIVHLSECLEIFK</sequence>
<dbReference type="InterPro" id="IPR051363">
    <property type="entry name" value="RLR_Helicase"/>
</dbReference>
<dbReference type="Gene3D" id="2.170.150.30">
    <property type="entry name" value="RIG-I-like receptor, C-terminal regulatory domain"/>
    <property type="match status" value="1"/>
</dbReference>
<name>A0A0N4ZFA5_PARTI</name>
<keyword evidence="3" id="KW-1185">Reference proteome</keyword>
<dbReference type="GO" id="GO:0005737">
    <property type="term" value="C:cytoplasm"/>
    <property type="evidence" value="ECO:0007669"/>
    <property type="project" value="TreeGrafter"/>
</dbReference>
<dbReference type="AlphaFoldDB" id="A0A0N4ZFA5"/>
<dbReference type="PROSITE" id="PS51789">
    <property type="entry name" value="RLR_CTR"/>
    <property type="match status" value="1"/>
</dbReference>
<dbReference type="Gene3D" id="3.40.50.300">
    <property type="entry name" value="P-loop containing nucleotide triphosphate hydrolases"/>
    <property type="match status" value="2"/>
</dbReference>
<organism evidence="3 4">
    <name type="scientific">Parastrongyloides trichosuri</name>
    <name type="common">Possum-specific nematode worm</name>
    <dbReference type="NCBI Taxonomy" id="131310"/>
    <lineage>
        <taxon>Eukaryota</taxon>
        <taxon>Metazoa</taxon>
        <taxon>Ecdysozoa</taxon>
        <taxon>Nematoda</taxon>
        <taxon>Chromadorea</taxon>
        <taxon>Rhabditida</taxon>
        <taxon>Tylenchina</taxon>
        <taxon>Panagrolaimomorpha</taxon>
        <taxon>Strongyloidoidea</taxon>
        <taxon>Strongyloididae</taxon>
        <taxon>Parastrongyloides</taxon>
    </lineage>
</organism>
<dbReference type="PANTHER" id="PTHR14074:SF16">
    <property type="entry name" value="ANTIVIRAL INNATE IMMUNE RESPONSE RECEPTOR RIG-I"/>
    <property type="match status" value="1"/>
</dbReference>
<evidence type="ECO:0000259" key="1">
    <source>
        <dbReference type="PROSITE" id="PS51194"/>
    </source>
</evidence>
<dbReference type="InterPro" id="IPR038557">
    <property type="entry name" value="RLR_C_sf"/>
</dbReference>
<feature type="domain" description="Helicase C-terminal" evidence="1">
    <location>
        <begin position="632"/>
        <end position="806"/>
    </location>
</feature>
<dbReference type="InterPro" id="IPR001650">
    <property type="entry name" value="Helicase_C-like"/>
</dbReference>
<dbReference type="PANTHER" id="PTHR14074">
    <property type="entry name" value="HELICASE WITH DEATH DOMAIN-RELATED"/>
    <property type="match status" value="1"/>
</dbReference>
<accession>A0A0N4ZFA5</accession>
<dbReference type="STRING" id="131310.A0A0N4ZFA5"/>
<dbReference type="Gene3D" id="1.20.1320.30">
    <property type="match status" value="1"/>
</dbReference>
<dbReference type="Proteomes" id="UP000038045">
    <property type="component" value="Unplaced"/>
</dbReference>
<dbReference type="SUPFAM" id="SSF52540">
    <property type="entry name" value="P-loop containing nucleoside triphosphate hydrolases"/>
    <property type="match status" value="2"/>
</dbReference>
<dbReference type="WBParaSite" id="PTRK_0000643600.1">
    <property type="protein sequence ID" value="PTRK_0000643600.1"/>
    <property type="gene ID" value="PTRK_0000643600"/>
</dbReference>
<evidence type="ECO:0000313" key="3">
    <source>
        <dbReference type="Proteomes" id="UP000038045"/>
    </source>
</evidence>
<dbReference type="InterPro" id="IPR027417">
    <property type="entry name" value="P-loop_NTPase"/>
</dbReference>
<evidence type="ECO:0000313" key="4">
    <source>
        <dbReference type="WBParaSite" id="PTRK_0000643600.1"/>
    </source>
</evidence>